<dbReference type="EMBL" id="AM087120">
    <property type="protein sequence ID" value="CAJ31552.1"/>
    <property type="molecule type" value="Genomic_DNA"/>
</dbReference>
<dbReference type="GeneID" id="5797826"/>
<keyword evidence="2" id="KW-1185">Reference proteome</keyword>
<protein>
    <recommendedName>
        <fullName evidence="3">Viral structural protein</fullName>
    </recommendedName>
</protein>
<name>A7WKF1_9VIRU</name>
<organism evidence="1 2">
    <name type="scientific">Betalipothrixvirus acidiani</name>
    <dbReference type="NCBI Taxonomy" id="346881"/>
    <lineage>
        <taxon>Viruses</taxon>
        <taxon>Adnaviria</taxon>
        <taxon>Zilligvirae</taxon>
        <taxon>Taleaviricota</taxon>
        <taxon>Tokiviricetes</taxon>
        <taxon>Ligamenvirales</taxon>
        <taxon>Lipothrixviridae</taxon>
        <taxon>Betalipothrixvirus</taxon>
    </lineage>
</organism>
<dbReference type="RefSeq" id="YP_001604404.1">
    <property type="nucleotide sequence ID" value="NC_010155.1"/>
</dbReference>
<accession>A7WKF1</accession>
<proteinExistence type="predicted"/>
<dbReference type="KEGG" id="vg:5797826"/>
<reference evidence="2" key="1">
    <citation type="journal article" date="2008" name="J. Virol.">
        <title>Structure of the acidianus filamentous virus 3 and comparative genomics of related archaeal lipothrixviruses.</title>
        <authorList>
            <person name="Vestergaard G."/>
            <person name="Aramayo R."/>
            <person name="Basta T."/>
            <person name="Haring M."/>
            <person name="Peng X."/>
            <person name="Brugger K."/>
            <person name="Chen L."/>
            <person name="Rachel R."/>
            <person name="Boisset N."/>
            <person name="Garrett R.A."/>
            <person name="Prangishvili D."/>
        </authorList>
    </citation>
    <scope>NUCLEOTIDE SEQUENCE [LARGE SCALE GENOMIC DNA]</scope>
</reference>
<evidence type="ECO:0000313" key="2">
    <source>
        <dbReference type="Proteomes" id="UP000001310"/>
    </source>
</evidence>
<sequence length="94" mass="10587">MVSLFHFKKEIKTPRSLFVSTKTEMPLVLMVAIGKHHAVGIGEVGDKSATVEKFIPPFAPKPTPEEIAKELLKKLDVPKDEWETILATRKEITF</sequence>
<evidence type="ECO:0008006" key="3">
    <source>
        <dbReference type="Google" id="ProtNLM"/>
    </source>
</evidence>
<dbReference type="Proteomes" id="UP000001310">
    <property type="component" value="Segment"/>
</dbReference>
<evidence type="ECO:0000313" key="1">
    <source>
        <dbReference type="EMBL" id="CAJ31552.1"/>
    </source>
</evidence>
<dbReference type="OrthoDB" id="18539at10239"/>